<reference evidence="4" key="2">
    <citation type="submission" date="2023-01" db="EMBL/GenBank/DDBJ databases">
        <authorList>
            <person name="Sun Q."/>
            <person name="Evtushenko L."/>
        </authorList>
    </citation>
    <scope>NUCLEOTIDE SEQUENCE</scope>
    <source>
        <strain evidence="4">VKM Ac-2007</strain>
    </source>
</reference>
<comment type="similarity">
    <text evidence="1 2">Belongs to the anti-sigma-factor antagonist family.</text>
</comment>
<evidence type="ECO:0000313" key="4">
    <source>
        <dbReference type="EMBL" id="GLK14328.1"/>
    </source>
</evidence>
<dbReference type="InterPro" id="IPR002645">
    <property type="entry name" value="STAS_dom"/>
</dbReference>
<dbReference type="AlphaFoldDB" id="A0A9W6I9X6"/>
<protein>
    <recommendedName>
        <fullName evidence="2">Anti-sigma factor antagonist</fullName>
    </recommendedName>
</protein>
<keyword evidence="5" id="KW-1185">Reference proteome</keyword>
<organism evidence="4 5">
    <name type="scientific">Streptosporangium carneum</name>
    <dbReference type="NCBI Taxonomy" id="47481"/>
    <lineage>
        <taxon>Bacteria</taxon>
        <taxon>Bacillati</taxon>
        <taxon>Actinomycetota</taxon>
        <taxon>Actinomycetes</taxon>
        <taxon>Streptosporangiales</taxon>
        <taxon>Streptosporangiaceae</taxon>
        <taxon>Streptosporangium</taxon>
    </lineage>
</organism>
<evidence type="ECO:0000256" key="2">
    <source>
        <dbReference type="RuleBase" id="RU003749"/>
    </source>
</evidence>
<dbReference type="NCBIfam" id="TIGR00377">
    <property type="entry name" value="ant_ant_sig"/>
    <property type="match status" value="1"/>
</dbReference>
<dbReference type="SUPFAM" id="SSF52091">
    <property type="entry name" value="SpoIIaa-like"/>
    <property type="match status" value="1"/>
</dbReference>
<gene>
    <name evidence="4" type="primary">arsI_3</name>
    <name evidence="4" type="ORF">GCM10017600_77400</name>
</gene>
<dbReference type="EMBL" id="BSEV01000031">
    <property type="protein sequence ID" value="GLK14328.1"/>
    <property type="molecule type" value="Genomic_DNA"/>
</dbReference>
<dbReference type="InterPro" id="IPR003658">
    <property type="entry name" value="Anti-sigma_ant"/>
</dbReference>
<dbReference type="PROSITE" id="PS50801">
    <property type="entry name" value="STAS"/>
    <property type="match status" value="1"/>
</dbReference>
<proteinExistence type="inferred from homology"/>
<evidence type="ECO:0000259" key="3">
    <source>
        <dbReference type="PROSITE" id="PS50801"/>
    </source>
</evidence>
<dbReference type="Pfam" id="PF01740">
    <property type="entry name" value="STAS"/>
    <property type="match status" value="1"/>
</dbReference>
<dbReference type="InterPro" id="IPR036513">
    <property type="entry name" value="STAS_dom_sf"/>
</dbReference>
<dbReference type="GO" id="GO:0043856">
    <property type="term" value="F:anti-sigma factor antagonist activity"/>
    <property type="evidence" value="ECO:0007669"/>
    <property type="project" value="InterPro"/>
</dbReference>
<dbReference type="CDD" id="cd07043">
    <property type="entry name" value="STAS_anti-anti-sigma_factors"/>
    <property type="match status" value="1"/>
</dbReference>
<dbReference type="RefSeq" id="WP_271222569.1">
    <property type="nucleotide sequence ID" value="NZ_BAAAVD010000033.1"/>
</dbReference>
<evidence type="ECO:0000313" key="5">
    <source>
        <dbReference type="Proteomes" id="UP001143474"/>
    </source>
</evidence>
<evidence type="ECO:0000256" key="1">
    <source>
        <dbReference type="ARBA" id="ARBA00009013"/>
    </source>
</evidence>
<feature type="domain" description="STAS" evidence="3">
    <location>
        <begin position="5"/>
        <end position="114"/>
    </location>
</feature>
<name>A0A9W6I9X6_9ACTN</name>
<reference evidence="4" key="1">
    <citation type="journal article" date="2014" name="Int. J. Syst. Evol. Microbiol.">
        <title>Complete genome sequence of Corynebacterium casei LMG S-19264T (=DSM 44701T), isolated from a smear-ripened cheese.</title>
        <authorList>
            <consortium name="US DOE Joint Genome Institute (JGI-PGF)"/>
            <person name="Walter F."/>
            <person name="Albersmeier A."/>
            <person name="Kalinowski J."/>
            <person name="Ruckert C."/>
        </authorList>
    </citation>
    <scope>NUCLEOTIDE SEQUENCE</scope>
    <source>
        <strain evidence="4">VKM Ac-2007</strain>
    </source>
</reference>
<sequence>MTARLAISVRRHEGASVIVLLGELDKLSTPSLDDVLAAQLADGARWLLLDVADLRFCDSTGLWTMLGFLRRATHAGGGLRLAGVGGVLGRILHLTGLSTAFPVDADVAASLRAVAPARPD</sequence>
<dbReference type="PANTHER" id="PTHR33495:SF2">
    <property type="entry name" value="ANTI-SIGMA FACTOR ANTAGONIST TM_1081-RELATED"/>
    <property type="match status" value="1"/>
</dbReference>
<comment type="caution">
    <text evidence="4">The sequence shown here is derived from an EMBL/GenBank/DDBJ whole genome shotgun (WGS) entry which is preliminary data.</text>
</comment>
<dbReference type="PANTHER" id="PTHR33495">
    <property type="entry name" value="ANTI-SIGMA FACTOR ANTAGONIST TM_1081-RELATED-RELATED"/>
    <property type="match status" value="1"/>
</dbReference>
<dbReference type="Proteomes" id="UP001143474">
    <property type="component" value="Unassembled WGS sequence"/>
</dbReference>
<dbReference type="Gene3D" id="3.30.750.24">
    <property type="entry name" value="STAS domain"/>
    <property type="match status" value="1"/>
</dbReference>
<accession>A0A9W6I9X6</accession>